<evidence type="ECO:0000259" key="2">
    <source>
        <dbReference type="Pfam" id="PF00171"/>
    </source>
</evidence>
<dbReference type="STRING" id="153971.AWC19_18485"/>
<keyword evidence="1" id="KW-0560">Oxidoreductase</keyword>
<dbReference type="InterPro" id="IPR016160">
    <property type="entry name" value="Ald_DH_CS_CYS"/>
</dbReference>
<dbReference type="PROSITE" id="PS00070">
    <property type="entry name" value="ALDEHYDE_DEHYDR_CYS"/>
    <property type="match status" value="1"/>
</dbReference>
<dbReference type="Gene3D" id="3.40.605.10">
    <property type="entry name" value="Aldehyde Dehydrogenase, Chain A, domain 1"/>
    <property type="match status" value="1"/>
</dbReference>
<proteinExistence type="predicted"/>
<feature type="domain" description="Aldehyde dehydrogenase" evidence="2">
    <location>
        <begin position="10"/>
        <end position="456"/>
    </location>
</feature>
<dbReference type="GO" id="GO:0004777">
    <property type="term" value="F:succinate-semialdehyde dehydrogenase (NAD+) activity"/>
    <property type="evidence" value="ECO:0007669"/>
    <property type="project" value="TreeGrafter"/>
</dbReference>
<accession>A0A1X1Z632</accession>
<evidence type="ECO:0000313" key="3">
    <source>
        <dbReference type="EMBL" id="ORW18764.1"/>
    </source>
</evidence>
<dbReference type="EMBL" id="LQPJ01000136">
    <property type="protein sequence ID" value="ORW18764.1"/>
    <property type="molecule type" value="Genomic_DNA"/>
</dbReference>
<dbReference type="Gene3D" id="3.40.309.10">
    <property type="entry name" value="Aldehyde Dehydrogenase, Chain A, domain 2"/>
    <property type="match status" value="1"/>
</dbReference>
<evidence type="ECO:0000313" key="4">
    <source>
        <dbReference type="Proteomes" id="UP000193529"/>
    </source>
</evidence>
<dbReference type="InterPro" id="IPR015590">
    <property type="entry name" value="Aldehyde_DH_dom"/>
</dbReference>
<name>A0A1X1Z632_9MYCO</name>
<reference evidence="3 4" key="1">
    <citation type="submission" date="2016-01" db="EMBL/GenBank/DDBJ databases">
        <title>The new phylogeny of the genus Mycobacterium.</title>
        <authorList>
            <person name="Tarcisio F."/>
            <person name="Conor M."/>
            <person name="Antonella G."/>
            <person name="Elisabetta G."/>
            <person name="Giulia F.S."/>
            <person name="Sara T."/>
            <person name="Anna F."/>
            <person name="Clotilde B."/>
            <person name="Roberto B."/>
            <person name="Veronica D.S."/>
            <person name="Fabio R."/>
            <person name="Monica P."/>
            <person name="Olivier J."/>
            <person name="Enrico T."/>
            <person name="Nicola S."/>
        </authorList>
    </citation>
    <scope>NUCLEOTIDE SEQUENCE [LARGE SCALE GENOMIC DNA]</scope>
    <source>
        <strain evidence="3 4">DSM 44572</strain>
    </source>
</reference>
<dbReference type="Pfam" id="PF00171">
    <property type="entry name" value="Aldedh"/>
    <property type="match status" value="1"/>
</dbReference>
<keyword evidence="4" id="KW-1185">Reference proteome</keyword>
<protein>
    <submittedName>
        <fullName evidence="3">Succinate dehydrogenase</fullName>
    </submittedName>
</protein>
<dbReference type="InterPro" id="IPR016161">
    <property type="entry name" value="Ald_DH/histidinol_DH"/>
</dbReference>
<dbReference type="SUPFAM" id="SSF53720">
    <property type="entry name" value="ALDH-like"/>
    <property type="match status" value="1"/>
</dbReference>
<dbReference type="Proteomes" id="UP000193529">
    <property type="component" value="Unassembled WGS sequence"/>
</dbReference>
<dbReference type="AlphaFoldDB" id="A0A1X1Z632"/>
<dbReference type="OrthoDB" id="6882680at2"/>
<gene>
    <name evidence="3" type="ORF">AWC19_18485</name>
</gene>
<dbReference type="PANTHER" id="PTHR43217">
    <property type="entry name" value="SUCCINATE SEMIALDEHYDE DEHYDROGENASE [NAD(P)+] SAD"/>
    <property type="match status" value="1"/>
</dbReference>
<organism evidence="3 4">
    <name type="scientific">Mycobacterium palustre</name>
    <dbReference type="NCBI Taxonomy" id="153971"/>
    <lineage>
        <taxon>Bacteria</taxon>
        <taxon>Bacillati</taxon>
        <taxon>Actinomycetota</taxon>
        <taxon>Actinomycetes</taxon>
        <taxon>Mycobacteriales</taxon>
        <taxon>Mycobacteriaceae</taxon>
        <taxon>Mycobacterium</taxon>
        <taxon>Mycobacterium simiae complex</taxon>
    </lineage>
</organism>
<dbReference type="RefSeq" id="WP_085080563.1">
    <property type="nucleotide sequence ID" value="NZ_JACKRZ010000430.1"/>
</dbReference>
<comment type="caution">
    <text evidence="3">The sequence shown here is derived from an EMBL/GenBank/DDBJ whole genome shotgun (WGS) entry which is preliminary data.</text>
</comment>
<dbReference type="InterPro" id="IPR047110">
    <property type="entry name" value="GABD/Sad-like"/>
</dbReference>
<sequence length="468" mass="49084">MSAPTVPCARSVNPSTGELIATYPFVDDGEVADLLARSVTGYGFWRSSTLPERCGALERVAALLERDCDALAALATREMGKPIVQARTEVTKTAAALRWYAQHGPAMLAEEPTSVGPGTVVRYEPLGPVLSVQPWNFPIWQPMRAAMAILLAGNSYILKPAPNVVGCALALERLWDEAGLPTGVFTVLNAEPAQVALAVADPAVAAVTVTGSVGAGAAVASLAGKHVKKSVLELGGSDPFIVLADADLDAAVDAAVTGRFQNNGQVCIAAKRIIVDRSVAEEFTERFVAKVAALHVGDPADASTDVGPLARPDIREEVAAQVRRSLSQGATLLAGGCALDRPGNFYQPTVLAGARPGMAAYTEEIFGPVAALSTAPDVDGAVRLANDSTFGLSASIWTGDMDRAREIARQLVVGGVFINKISVSDPRAPIGGVKKSGYGRELSHFGVHEFTNIKTVWSDDYLPVHDRP</sequence>
<dbReference type="FunFam" id="3.40.309.10:FF:000010">
    <property type="entry name" value="Gamma-aminobutyraldehyde dehydrogenase"/>
    <property type="match status" value="1"/>
</dbReference>
<dbReference type="InterPro" id="IPR016162">
    <property type="entry name" value="Ald_DH_N"/>
</dbReference>
<dbReference type="InterPro" id="IPR016163">
    <property type="entry name" value="Ald_DH_C"/>
</dbReference>
<dbReference type="PANTHER" id="PTHR43217:SF1">
    <property type="entry name" value="SUCCINATE SEMIALDEHYDE DEHYDROGENASE [NAD(P)+] SAD"/>
    <property type="match status" value="1"/>
</dbReference>
<evidence type="ECO:0000256" key="1">
    <source>
        <dbReference type="ARBA" id="ARBA00023002"/>
    </source>
</evidence>